<dbReference type="Pfam" id="PF07669">
    <property type="entry name" value="Eco57I"/>
    <property type="match status" value="1"/>
</dbReference>
<evidence type="ECO:0000256" key="1">
    <source>
        <dbReference type="ARBA" id="ARBA00011900"/>
    </source>
</evidence>
<dbReference type="InterPro" id="IPR011639">
    <property type="entry name" value="MethylTrfase_TaqI-like_dom"/>
</dbReference>
<evidence type="ECO:0000256" key="3">
    <source>
        <dbReference type="ARBA" id="ARBA00022679"/>
    </source>
</evidence>
<dbReference type="SUPFAM" id="SSF53335">
    <property type="entry name" value="S-adenosyl-L-methionine-dependent methyltransferases"/>
    <property type="match status" value="1"/>
</dbReference>
<evidence type="ECO:0000256" key="5">
    <source>
        <dbReference type="ARBA" id="ARBA00047942"/>
    </source>
</evidence>
<dbReference type="RefSeq" id="WP_070109108.1">
    <property type="nucleotide sequence ID" value="NZ_LZFO01000001.1"/>
</dbReference>
<dbReference type="EC" id="2.1.1.72" evidence="1"/>
<feature type="domain" description="Type II methyltransferase M.TaqI-like" evidence="6">
    <location>
        <begin position="342"/>
        <end position="573"/>
    </location>
</feature>
<dbReference type="EMBL" id="LZFO01000001">
    <property type="protein sequence ID" value="OFI07778.1"/>
    <property type="molecule type" value="Genomic_DNA"/>
</dbReference>
<dbReference type="PATRIC" id="fig|1121290.3.peg.126"/>
<reference evidence="7 8" key="1">
    <citation type="submission" date="2016-06" db="EMBL/GenBank/DDBJ databases">
        <title>Genome sequence of Clostridium acetireducens DSM 10703.</title>
        <authorList>
            <person name="Poehlein A."/>
            <person name="Fluechter S."/>
            <person name="Duerre P."/>
            <person name="Daniel R."/>
        </authorList>
    </citation>
    <scope>NUCLEOTIDE SEQUENCE [LARGE SCALE GENOMIC DNA]</scope>
    <source>
        <strain evidence="7 8">DSM 10703</strain>
    </source>
</reference>
<protein>
    <recommendedName>
        <fullName evidence="1">site-specific DNA-methyltransferase (adenine-specific)</fullName>
        <ecNumber evidence="1">2.1.1.72</ecNumber>
    </recommendedName>
</protein>
<comment type="caution">
    <text evidence="7">The sequence shown here is derived from an EMBL/GenBank/DDBJ whole genome shotgun (WGS) entry which is preliminary data.</text>
</comment>
<dbReference type="InterPro" id="IPR050953">
    <property type="entry name" value="N4_N6_ade-DNA_methylase"/>
</dbReference>
<evidence type="ECO:0000313" key="8">
    <source>
        <dbReference type="Proteomes" id="UP000175744"/>
    </source>
</evidence>
<evidence type="ECO:0000256" key="4">
    <source>
        <dbReference type="ARBA" id="ARBA00022691"/>
    </source>
</evidence>
<sequence length="1179" mass="140416">MNKNSIKNYAVWARQTLIHQMLEKAYNIGISKKEIKKLKQVGNKFFLEDKIISKKIKIQRDSLISKINKNGFEETMEEIACTWFNRFITLRYMEVNKYIPFKIFSFKKEELLKSEIILKSLKCNSEIHLNKFLKLKKENKIEELYKYCLIFQYNQLSESFPFLFKKINDWEELLLPDNLLNKNSIIMQLVQCIKEEDFKEIEIIGWLYQFYISEKKQQVFANIKKKIKVSKENLPVATQLFTPKWIIKYMLENSLGRILNLHNNIKNQFKYYIEDSNQLESVTKMLDSIKEFYKNFNIENITILDPACGSGHILVYAFDLLYELYLKEGYDEKEIPKIIIEKNLYGLDIDYRACWLSIFSVIMKGREKNKDFFNQIKKEKININITYIEETKNINKYKYFLIDNKVDNKEYAKKQIDYLFDKFLDGKEYGSIIKIDKFDKDFWKERLEFINNYIPNSKFTKEFQYFKEKLNSVYKQAIIMIKKYDIVCTNPPYLGIRKGMNSKLSKYVSKNFPNSRNDLFSVFIERSFDFSKKQGFIAMITQHSWMFLSSYEKLREHIINKKTIVNMLHLGTKAFEDIAGEVVQTTAFVLFNNDIKNFQGTYIRLIDYNSSEEKEKAFLSKKEIYVCNNLNYYKIPGSPIVYWINDPIREIFKIGKPLKYIAEPKQGMATTDNNKFLRYWTEININEIGLNFKSAEEAKESKFSWFPYNKGGKMRKWYGNNKYIVNYENNGDILIDLVKKKYPNITDPEFVIKNRKYYFKKSITWSFVSSSNFGVRYSPYGFIFDVGGSSLFPKDEDFYYILAFLCSKLAFIFLNILNPTMNFQVGNIGLLPIIKTKDKIKKYKIEVLAKECIEISKKNWDSFEMSWDFTIHPLLKYKNETNLIKNAYNNWESTCNSQFNKLKNNEEEINKLFINIYGLEKYIDYKLKEEDITIKKANLNREIKSFISYAVGCMFGRYSLDNLGLQYAGGDFNKYNYTTFKVSENNIIPILNNETKYFQKDIVSNFFDFVRITFGNEQLIYNIDFIAQVLGKKDGEKPKDTIKRYFLNEFYKDHLKIYNKRPIYWLFTSGKNKAFNALIYIHRYDKNLISKISKEYISKYKIYLSEKAYNLNNLASNDSSNKSKLKVLNKKINKIKKYAKETKEYDELLNDFIKSNIEIKLQEGIKINYNKFGNLLYKI</sequence>
<dbReference type="STRING" id="1121290.CLAOCE_01260"/>
<dbReference type="GO" id="GO:0032259">
    <property type="term" value="P:methylation"/>
    <property type="evidence" value="ECO:0007669"/>
    <property type="project" value="UniProtKB-KW"/>
</dbReference>
<name>A0A1E8F354_9CLOT</name>
<evidence type="ECO:0000256" key="2">
    <source>
        <dbReference type="ARBA" id="ARBA00022603"/>
    </source>
</evidence>
<evidence type="ECO:0000259" key="6">
    <source>
        <dbReference type="Pfam" id="PF07669"/>
    </source>
</evidence>
<dbReference type="Proteomes" id="UP000175744">
    <property type="component" value="Unassembled WGS sequence"/>
</dbReference>
<evidence type="ECO:0000313" key="7">
    <source>
        <dbReference type="EMBL" id="OFI07778.1"/>
    </source>
</evidence>
<dbReference type="PANTHER" id="PTHR33841">
    <property type="entry name" value="DNA METHYLTRANSFERASE YEEA-RELATED"/>
    <property type="match status" value="1"/>
</dbReference>
<dbReference type="AlphaFoldDB" id="A0A1E8F354"/>
<gene>
    <name evidence="7" type="ORF">CLOACE_01260</name>
</gene>
<dbReference type="GO" id="GO:0009007">
    <property type="term" value="F:site-specific DNA-methyltransferase (adenine-specific) activity"/>
    <property type="evidence" value="ECO:0007669"/>
    <property type="project" value="UniProtKB-EC"/>
</dbReference>
<dbReference type="InterPro" id="IPR029063">
    <property type="entry name" value="SAM-dependent_MTases_sf"/>
</dbReference>
<dbReference type="PRINTS" id="PR00507">
    <property type="entry name" value="N12N6MTFRASE"/>
</dbReference>
<organism evidence="7 8">
    <name type="scientific">Clostridium acetireducens DSM 10703</name>
    <dbReference type="NCBI Taxonomy" id="1121290"/>
    <lineage>
        <taxon>Bacteria</taxon>
        <taxon>Bacillati</taxon>
        <taxon>Bacillota</taxon>
        <taxon>Clostridia</taxon>
        <taxon>Eubacteriales</taxon>
        <taxon>Clostridiaceae</taxon>
        <taxon>Clostridium</taxon>
    </lineage>
</organism>
<dbReference type="GO" id="GO:0006304">
    <property type="term" value="P:DNA modification"/>
    <property type="evidence" value="ECO:0007669"/>
    <property type="project" value="InterPro"/>
</dbReference>
<keyword evidence="8" id="KW-1185">Reference proteome</keyword>
<dbReference type="PANTHER" id="PTHR33841:SF1">
    <property type="entry name" value="DNA METHYLTRANSFERASE A"/>
    <property type="match status" value="1"/>
</dbReference>
<accession>A0A1E8F354</accession>
<proteinExistence type="predicted"/>
<keyword evidence="4" id="KW-0949">S-adenosyl-L-methionine</keyword>
<keyword evidence="2" id="KW-0489">Methyltransferase</keyword>
<dbReference type="Gene3D" id="3.40.50.150">
    <property type="entry name" value="Vaccinia Virus protein VP39"/>
    <property type="match status" value="1"/>
</dbReference>
<keyword evidence="3" id="KW-0808">Transferase</keyword>
<dbReference type="REBASE" id="170760">
    <property type="entry name" value="Cac10703ORF1260P"/>
</dbReference>
<dbReference type="NCBIfam" id="NF033452">
    <property type="entry name" value="BREX_1_MTaseX"/>
    <property type="match status" value="1"/>
</dbReference>
<comment type="catalytic activity">
    <reaction evidence="5">
        <text>a 2'-deoxyadenosine in DNA + S-adenosyl-L-methionine = an N(6)-methyl-2'-deoxyadenosine in DNA + S-adenosyl-L-homocysteine + H(+)</text>
        <dbReference type="Rhea" id="RHEA:15197"/>
        <dbReference type="Rhea" id="RHEA-COMP:12418"/>
        <dbReference type="Rhea" id="RHEA-COMP:12419"/>
        <dbReference type="ChEBI" id="CHEBI:15378"/>
        <dbReference type="ChEBI" id="CHEBI:57856"/>
        <dbReference type="ChEBI" id="CHEBI:59789"/>
        <dbReference type="ChEBI" id="CHEBI:90615"/>
        <dbReference type="ChEBI" id="CHEBI:90616"/>
        <dbReference type="EC" id="2.1.1.72"/>
    </reaction>
</comment>
<dbReference type="InterPro" id="IPR047939">
    <property type="entry name" value="BREX_1_PglX"/>
</dbReference>
<dbReference type="OrthoDB" id="32195at2"/>